<sequence>MNHSIYSSLRPHRPLFHLLAILLLLSPTVNADGQLLGCFSSVPDTFVLKSIYTWQSSKYCAGQCSGYDFFALTDGNACYCGSTFPLGGSDSNSCSQACVGFPSEQCGGADAFNILAQDGVDLAAAAASASANPDTTSGTTSSSTETGLQTTTNSTSSSSSSSSLSSSTTETTTTGNLVTTPSSTTSTHSPTTLTTHTTNQPSPVTSLLTTVLENSSATVTSIVYVTQSPVPSSLGSASPPDSNSKSSDNKGAIIGGVVGGILGLLIVAVTVLFLLRRRIFSGYYDSNGDDNMLADDVAYEEAMKAHSLENPFASEEDKEVDNVLLGRRRLSDGSLADATDYGMKVLRVANPDDDE</sequence>
<evidence type="ECO:0000256" key="2">
    <source>
        <dbReference type="SAM" id="Phobius"/>
    </source>
</evidence>
<comment type="caution">
    <text evidence="5">The sequence shown here is derived from an EMBL/GenBank/DDBJ whole genome shotgun (WGS) entry which is preliminary data.</text>
</comment>
<feature type="transmembrane region" description="Helical" evidence="2">
    <location>
        <begin position="252"/>
        <end position="275"/>
    </location>
</feature>
<organism evidence="5 6">
    <name type="scientific">Pichia inconspicua</name>
    <dbReference type="NCBI Taxonomy" id="52247"/>
    <lineage>
        <taxon>Eukaryota</taxon>
        <taxon>Fungi</taxon>
        <taxon>Dikarya</taxon>
        <taxon>Ascomycota</taxon>
        <taxon>Saccharomycotina</taxon>
        <taxon>Pichiomycetes</taxon>
        <taxon>Pichiales</taxon>
        <taxon>Pichiaceae</taxon>
        <taxon>Pichia</taxon>
    </lineage>
</organism>
<feature type="chain" id="PRO_5020349583" description="WSC domain-containing protein" evidence="3">
    <location>
        <begin position="32"/>
        <end position="355"/>
    </location>
</feature>
<proteinExistence type="predicted"/>
<dbReference type="PANTHER" id="PTHR16861:SF9">
    <property type="entry name" value="CELL WALL INTEGRITY AND STRESS RESPONSE COMPONENT 1"/>
    <property type="match status" value="1"/>
</dbReference>
<name>A0A4T0X1G3_9ASCO</name>
<evidence type="ECO:0000259" key="4">
    <source>
        <dbReference type="PROSITE" id="PS51212"/>
    </source>
</evidence>
<dbReference type="Pfam" id="PF01822">
    <property type="entry name" value="WSC"/>
    <property type="match status" value="1"/>
</dbReference>
<evidence type="ECO:0000313" key="5">
    <source>
        <dbReference type="EMBL" id="TID26167.1"/>
    </source>
</evidence>
<keyword evidence="3" id="KW-0732">Signal</keyword>
<keyword evidence="6" id="KW-1185">Reference proteome</keyword>
<dbReference type="PROSITE" id="PS51212">
    <property type="entry name" value="WSC"/>
    <property type="match status" value="1"/>
</dbReference>
<evidence type="ECO:0000256" key="3">
    <source>
        <dbReference type="SAM" id="SignalP"/>
    </source>
</evidence>
<dbReference type="OrthoDB" id="5985073at2759"/>
<dbReference type="SMART" id="SM00321">
    <property type="entry name" value="WSC"/>
    <property type="match status" value="1"/>
</dbReference>
<protein>
    <recommendedName>
        <fullName evidence="4">WSC domain-containing protein</fullName>
    </recommendedName>
</protein>
<gene>
    <name evidence="5" type="ORF">CANINC_002862</name>
</gene>
<accession>A0A4T0X1G3</accession>
<dbReference type="Gene3D" id="1.20.5.510">
    <property type="entry name" value="Single helix bin"/>
    <property type="match status" value="1"/>
</dbReference>
<dbReference type="Proteomes" id="UP000307173">
    <property type="component" value="Unassembled WGS sequence"/>
</dbReference>
<feature type="signal peptide" evidence="3">
    <location>
        <begin position="1"/>
        <end position="31"/>
    </location>
</feature>
<evidence type="ECO:0000256" key="1">
    <source>
        <dbReference type="SAM" id="MobiDB-lite"/>
    </source>
</evidence>
<dbReference type="EMBL" id="SELW01000468">
    <property type="protein sequence ID" value="TID26167.1"/>
    <property type="molecule type" value="Genomic_DNA"/>
</dbReference>
<feature type="region of interest" description="Disordered" evidence="1">
    <location>
        <begin position="129"/>
        <end position="203"/>
    </location>
</feature>
<keyword evidence="2" id="KW-0812">Transmembrane</keyword>
<reference evidence="5 6" key="1">
    <citation type="journal article" date="2019" name="Front. Genet.">
        <title>Whole-Genome Sequencing of the Opportunistic Yeast Pathogen Candida inconspicua Uncovers Its Hybrid Origin.</title>
        <authorList>
            <person name="Mixao V."/>
            <person name="Hansen A.P."/>
            <person name="Saus E."/>
            <person name="Boekhout T."/>
            <person name="Lass-Florl C."/>
            <person name="Gabaldon T."/>
        </authorList>
    </citation>
    <scope>NUCLEOTIDE SEQUENCE [LARGE SCALE GENOMIC DNA]</scope>
    <source>
        <strain evidence="5 6">CBS 180</strain>
    </source>
</reference>
<dbReference type="STRING" id="52247.A0A4T0X1G3"/>
<evidence type="ECO:0000313" key="6">
    <source>
        <dbReference type="Proteomes" id="UP000307173"/>
    </source>
</evidence>
<dbReference type="AlphaFoldDB" id="A0A4T0X1G3"/>
<feature type="compositionally biased region" description="Low complexity" evidence="1">
    <location>
        <begin position="129"/>
        <end position="198"/>
    </location>
</feature>
<dbReference type="InterPro" id="IPR002889">
    <property type="entry name" value="WSC_carb-bd"/>
</dbReference>
<dbReference type="PANTHER" id="PTHR16861">
    <property type="entry name" value="GLYCOPROTEIN 38"/>
    <property type="match status" value="1"/>
</dbReference>
<keyword evidence="2" id="KW-0472">Membrane</keyword>
<keyword evidence="2" id="KW-1133">Transmembrane helix</keyword>
<feature type="domain" description="WSC" evidence="4">
    <location>
        <begin position="32"/>
        <end position="118"/>
    </location>
</feature>